<dbReference type="EMBL" id="SLWS01000002">
    <property type="protein sequence ID" value="TCO62807.1"/>
    <property type="molecule type" value="Genomic_DNA"/>
</dbReference>
<dbReference type="RefSeq" id="WP_132114843.1">
    <property type="nucleotide sequence ID" value="NZ_SLWS01000002.1"/>
</dbReference>
<comment type="caution">
    <text evidence="1">The sequence shown here is derived from an EMBL/GenBank/DDBJ whole genome shotgun (WGS) entry which is preliminary data.</text>
</comment>
<evidence type="ECO:0000313" key="2">
    <source>
        <dbReference type="Proteomes" id="UP000295680"/>
    </source>
</evidence>
<dbReference type="PANTHER" id="PTHR33361">
    <property type="entry name" value="GLR0591 PROTEIN"/>
    <property type="match status" value="1"/>
</dbReference>
<name>A0A4R2JUD6_9PSEU</name>
<dbReference type="AlphaFoldDB" id="A0A4R2JUD6"/>
<dbReference type="Pfam" id="PF05960">
    <property type="entry name" value="DUF885"/>
    <property type="match status" value="1"/>
</dbReference>
<accession>A0A4R2JUD6</accession>
<dbReference type="PANTHER" id="PTHR33361:SF2">
    <property type="entry name" value="DUF885 DOMAIN-CONTAINING PROTEIN"/>
    <property type="match status" value="1"/>
</dbReference>
<reference evidence="1 2" key="1">
    <citation type="submission" date="2019-03" db="EMBL/GenBank/DDBJ databases">
        <title>Genomic Encyclopedia of Type Strains, Phase IV (KMG-IV): sequencing the most valuable type-strain genomes for metagenomic binning, comparative biology and taxonomic classification.</title>
        <authorList>
            <person name="Goeker M."/>
        </authorList>
    </citation>
    <scope>NUCLEOTIDE SEQUENCE [LARGE SCALE GENOMIC DNA]</scope>
    <source>
        <strain evidence="1 2">DSM 45934</strain>
    </source>
</reference>
<organism evidence="1 2">
    <name type="scientific">Actinocrispum wychmicini</name>
    <dbReference type="NCBI Taxonomy" id="1213861"/>
    <lineage>
        <taxon>Bacteria</taxon>
        <taxon>Bacillati</taxon>
        <taxon>Actinomycetota</taxon>
        <taxon>Actinomycetes</taxon>
        <taxon>Pseudonocardiales</taxon>
        <taxon>Pseudonocardiaceae</taxon>
        <taxon>Actinocrispum</taxon>
    </lineage>
</organism>
<dbReference type="OrthoDB" id="7207122at2"/>
<dbReference type="Proteomes" id="UP000295680">
    <property type="component" value="Unassembled WGS sequence"/>
</dbReference>
<keyword evidence="2" id="KW-1185">Reference proteome</keyword>
<sequence length="551" mass="61767">MTDPVLPHDLVELSAEFWRWRAATVADTHDDVVRLDRPHGWLPDWSAKAVAERHAALDRFSHRLKELPPPRTTAEEVDQRLLGCALARVGWELRSLRAWQVSPYFYVEQALGPLYTFLLIRRPFDDDRAGHVIRLLDCVPRTLAQARANLPGHAAGPFTRYAVRMLGSIEDQMAEVIAGLAAVLPTGHVPAFRAAAAAATRALVDYRGWLRTTPPTVTETTAVGPAAFASFLHGVSLWPHPVEQLRVMAAQEWHRAVATETILRHRYRDLPPDALFPSAAAEVAQQHGDELEMRRFYHERNLLSQPETLRHYRFVEMPSYLAPLAWLGVPHDPTSLARAGEDALRYVREPAPDLPYFELAKATDPRTSIVHEGVHAQQFALSWQHPDPVRRHRFDSLPSEGIAFYNEELMLLSGLFDDRPHSALFLVNSMRLRALRAGIDIDLATGAITLDQAADKLARLVPLDQYTAWEDAVLYASNPGVGLSYLAGRAQILDLFTACTQHHGPDFDLRAFHDRLWRAGNVPLTLQRLELLGLRDHLDNADKLGGGPSAR</sequence>
<proteinExistence type="predicted"/>
<protein>
    <submittedName>
        <fullName evidence="1">Uncharacterized protein (DUF885 family)</fullName>
    </submittedName>
</protein>
<dbReference type="InterPro" id="IPR010281">
    <property type="entry name" value="DUF885"/>
</dbReference>
<gene>
    <name evidence="1" type="ORF">EV192_102946</name>
</gene>
<evidence type="ECO:0000313" key="1">
    <source>
        <dbReference type="EMBL" id="TCO62807.1"/>
    </source>
</evidence>